<feature type="domain" description="Glycoside hydrolase family 38 central" evidence="12">
    <location>
        <begin position="369"/>
        <end position="444"/>
    </location>
</feature>
<dbReference type="InterPro" id="IPR015341">
    <property type="entry name" value="Glyco_hydro_38_cen"/>
</dbReference>
<comment type="cofactor">
    <cofactor evidence="2">
        <name>Zn(2+)</name>
        <dbReference type="ChEBI" id="CHEBI:29105"/>
    </cofactor>
</comment>
<evidence type="ECO:0000256" key="8">
    <source>
        <dbReference type="ARBA" id="ARBA00023157"/>
    </source>
</evidence>
<dbReference type="EC" id="3.2.1.24" evidence="4"/>
<feature type="chain" id="PRO_5040369917" description="alpha-mannosidase" evidence="11">
    <location>
        <begin position="18"/>
        <end position="570"/>
    </location>
</feature>
<accession>A0A9N9MG17</accession>
<dbReference type="FunFam" id="1.20.1270.50:FF:000002">
    <property type="entry name" value="Alpha-mannosidase"/>
    <property type="match status" value="1"/>
</dbReference>
<keyword evidence="10" id="KW-0326">Glycosidase</keyword>
<dbReference type="Pfam" id="PF01074">
    <property type="entry name" value="Glyco_hydro_38N"/>
    <property type="match status" value="1"/>
</dbReference>
<keyword evidence="7" id="KW-0862">Zinc</keyword>
<evidence type="ECO:0000256" key="9">
    <source>
        <dbReference type="ARBA" id="ARBA00023180"/>
    </source>
</evidence>
<organism evidence="13 14">
    <name type="scientific">Ceutorhynchus assimilis</name>
    <name type="common">cabbage seed weevil</name>
    <dbReference type="NCBI Taxonomy" id="467358"/>
    <lineage>
        <taxon>Eukaryota</taxon>
        <taxon>Metazoa</taxon>
        <taxon>Ecdysozoa</taxon>
        <taxon>Arthropoda</taxon>
        <taxon>Hexapoda</taxon>
        <taxon>Insecta</taxon>
        <taxon>Pterygota</taxon>
        <taxon>Neoptera</taxon>
        <taxon>Endopterygota</taxon>
        <taxon>Coleoptera</taxon>
        <taxon>Polyphaga</taxon>
        <taxon>Cucujiformia</taxon>
        <taxon>Curculionidae</taxon>
        <taxon>Ceutorhynchinae</taxon>
        <taxon>Ceutorhynchus</taxon>
    </lineage>
</organism>
<evidence type="ECO:0000256" key="7">
    <source>
        <dbReference type="ARBA" id="ARBA00022833"/>
    </source>
</evidence>
<dbReference type="InterPro" id="IPR000602">
    <property type="entry name" value="Glyco_hydro_38_N"/>
</dbReference>
<dbReference type="GO" id="GO:0006013">
    <property type="term" value="P:mannose metabolic process"/>
    <property type="evidence" value="ECO:0007669"/>
    <property type="project" value="InterPro"/>
</dbReference>
<evidence type="ECO:0000256" key="4">
    <source>
        <dbReference type="ARBA" id="ARBA00012752"/>
    </source>
</evidence>
<dbReference type="EMBL" id="OU892278">
    <property type="protein sequence ID" value="CAG9764084.1"/>
    <property type="molecule type" value="Genomic_DNA"/>
</dbReference>
<comment type="catalytic activity">
    <reaction evidence="1">
        <text>Hydrolysis of terminal, non-reducing alpha-D-mannose residues in alpha-D-mannosides.</text>
        <dbReference type="EC" id="3.2.1.24"/>
    </reaction>
</comment>
<keyword evidence="14" id="KW-1185">Reference proteome</keyword>
<evidence type="ECO:0000256" key="2">
    <source>
        <dbReference type="ARBA" id="ARBA00001947"/>
    </source>
</evidence>
<dbReference type="Pfam" id="PF09261">
    <property type="entry name" value="Alpha-mann_mid"/>
    <property type="match status" value="1"/>
</dbReference>
<dbReference type="InterPro" id="IPR037094">
    <property type="entry name" value="Glyco_hydro_38_cen_sf"/>
</dbReference>
<dbReference type="AlphaFoldDB" id="A0A9N9MG17"/>
<dbReference type="Gene3D" id="3.20.110.10">
    <property type="entry name" value="Glycoside hydrolase 38, N terminal domain"/>
    <property type="match status" value="1"/>
</dbReference>
<keyword evidence="5" id="KW-0479">Metal-binding</keyword>
<keyword evidence="9" id="KW-0325">Glycoprotein</keyword>
<dbReference type="InterPro" id="IPR011013">
    <property type="entry name" value="Gal_mutarotase_sf_dom"/>
</dbReference>
<dbReference type="GO" id="GO:0005764">
    <property type="term" value="C:lysosome"/>
    <property type="evidence" value="ECO:0007669"/>
    <property type="project" value="TreeGrafter"/>
</dbReference>
<proteinExistence type="inferred from homology"/>
<evidence type="ECO:0000313" key="13">
    <source>
        <dbReference type="EMBL" id="CAG9764084.1"/>
    </source>
</evidence>
<dbReference type="InterPro" id="IPR050843">
    <property type="entry name" value="Glycosyl_Hydrlase_38"/>
</dbReference>
<dbReference type="FunFam" id="3.20.110.10:FF:000001">
    <property type="entry name" value="Alpha-mannosidase"/>
    <property type="match status" value="1"/>
</dbReference>
<dbReference type="CDD" id="cd10810">
    <property type="entry name" value="GH38N_AMII_LAM_like"/>
    <property type="match status" value="1"/>
</dbReference>
<evidence type="ECO:0000256" key="11">
    <source>
        <dbReference type="SAM" id="SignalP"/>
    </source>
</evidence>
<dbReference type="Gene3D" id="1.20.1270.50">
    <property type="entry name" value="Glycoside hydrolase family 38, central domain"/>
    <property type="match status" value="2"/>
</dbReference>
<dbReference type="SMART" id="SM00872">
    <property type="entry name" value="Alpha-mann_mid"/>
    <property type="match status" value="1"/>
</dbReference>
<dbReference type="InterPro" id="IPR027291">
    <property type="entry name" value="Glyco_hydro_38_N_sf"/>
</dbReference>
<evidence type="ECO:0000256" key="5">
    <source>
        <dbReference type="ARBA" id="ARBA00022723"/>
    </source>
</evidence>
<dbReference type="InterPro" id="IPR011330">
    <property type="entry name" value="Glyco_hydro/deAcase_b/a-brl"/>
</dbReference>
<reference evidence="13" key="1">
    <citation type="submission" date="2022-01" db="EMBL/GenBank/DDBJ databases">
        <authorList>
            <person name="King R."/>
        </authorList>
    </citation>
    <scope>NUCLEOTIDE SEQUENCE</scope>
</reference>
<gene>
    <name evidence="13" type="ORF">CEUTPL_LOCUS4729</name>
</gene>
<dbReference type="SUPFAM" id="SSF74650">
    <property type="entry name" value="Galactose mutarotase-like"/>
    <property type="match status" value="1"/>
</dbReference>
<protein>
    <recommendedName>
        <fullName evidence="4">alpha-mannosidase</fullName>
        <ecNumber evidence="4">3.2.1.24</ecNumber>
    </recommendedName>
</protein>
<dbReference type="InterPro" id="IPR013780">
    <property type="entry name" value="Glyco_hydro_b"/>
</dbReference>
<comment type="similarity">
    <text evidence="3">Belongs to the glycosyl hydrolase 38 family.</text>
</comment>
<dbReference type="Gene3D" id="2.60.40.1180">
    <property type="entry name" value="Golgi alpha-mannosidase II"/>
    <property type="match status" value="1"/>
</dbReference>
<dbReference type="GO" id="GO:0004559">
    <property type="term" value="F:alpha-mannosidase activity"/>
    <property type="evidence" value="ECO:0007669"/>
    <property type="project" value="UniProtKB-EC"/>
</dbReference>
<sequence length="570" mass="65694">MIYRILLILVSLWCTNGKSVLMFSDEDINCGYKACHPIKEGRINIHLVPHSHDDVGWVKTIDQYYYGVPVGNYVGAVQYIYQSVLSSLKRYSNRRFILVETAFFWKWWQLQDEKTREDFTELVTRGQIEFTGGGWSMNDEAVVNYQSTIDQITWGLRRLNDTFGDCGRPRMGWQIDPFGHSSEMASIFAQLGYDGVVLGRIDYQDKITRIHNKSMDMVWRGSKSLGENSDIFTSVLFNHYDAPDGFCYEMSCKHVPLVDDPESPEYNINQKARQLLANYVHFAIQGYSTSNLLIPMGQDFAYQNAEMWFMNMDKLIKYINGREIDGKQYNIMYSTPACYAYAVHNETKGILNANLKTDDFFPYASDKNAYWTGYYTSRPQIKRFERSANNFLQVSKQLFALAALSSDHEQQLNSLREAMGVLQHHDAITGTEKMVVANDYEKILSKAMNDCENLTNAALNSLISKLHHPRFEHCPFTNISQCSISESSNKFLVTIYNPLSRYVHKYVRLPVLGTSYKVLDPSAPCKLKLCQFTQKSSKYLAEAAMPLLNLYLKLNSFLLWASNHFMYKKN</sequence>
<evidence type="ECO:0000259" key="12">
    <source>
        <dbReference type="SMART" id="SM00872"/>
    </source>
</evidence>
<dbReference type="OrthoDB" id="2016903at2759"/>
<dbReference type="PANTHER" id="PTHR11607:SF3">
    <property type="entry name" value="LYSOSOMAL ALPHA-MANNOSIDASE"/>
    <property type="match status" value="1"/>
</dbReference>
<dbReference type="InterPro" id="IPR028995">
    <property type="entry name" value="Glyco_hydro_57/38_cen_sf"/>
</dbReference>
<dbReference type="GO" id="GO:0046872">
    <property type="term" value="F:metal ion binding"/>
    <property type="evidence" value="ECO:0007669"/>
    <property type="project" value="UniProtKB-KW"/>
</dbReference>
<keyword evidence="11" id="KW-0732">Signal</keyword>
<keyword evidence="6" id="KW-0378">Hydrolase</keyword>
<dbReference type="GO" id="GO:0030246">
    <property type="term" value="F:carbohydrate binding"/>
    <property type="evidence" value="ECO:0007669"/>
    <property type="project" value="InterPro"/>
</dbReference>
<dbReference type="PANTHER" id="PTHR11607">
    <property type="entry name" value="ALPHA-MANNOSIDASE"/>
    <property type="match status" value="1"/>
</dbReference>
<keyword evidence="8" id="KW-1015">Disulfide bond</keyword>
<dbReference type="FunFam" id="1.20.1270.50:FF:000003">
    <property type="entry name" value="Alpha-mannosidase"/>
    <property type="match status" value="1"/>
</dbReference>
<dbReference type="SUPFAM" id="SSF88688">
    <property type="entry name" value="Families 57/38 glycoside transferase middle domain"/>
    <property type="match status" value="1"/>
</dbReference>
<evidence type="ECO:0000256" key="3">
    <source>
        <dbReference type="ARBA" id="ARBA00009792"/>
    </source>
</evidence>
<evidence type="ECO:0000256" key="10">
    <source>
        <dbReference type="ARBA" id="ARBA00023295"/>
    </source>
</evidence>
<name>A0A9N9MG17_9CUCU</name>
<feature type="signal peptide" evidence="11">
    <location>
        <begin position="1"/>
        <end position="17"/>
    </location>
</feature>
<dbReference type="Proteomes" id="UP001152799">
    <property type="component" value="Chromosome 2"/>
</dbReference>
<evidence type="ECO:0000256" key="6">
    <source>
        <dbReference type="ARBA" id="ARBA00022801"/>
    </source>
</evidence>
<evidence type="ECO:0000313" key="14">
    <source>
        <dbReference type="Proteomes" id="UP001152799"/>
    </source>
</evidence>
<evidence type="ECO:0000256" key="1">
    <source>
        <dbReference type="ARBA" id="ARBA00000365"/>
    </source>
</evidence>
<dbReference type="SUPFAM" id="SSF88713">
    <property type="entry name" value="Glycoside hydrolase/deacetylase"/>
    <property type="match status" value="1"/>
</dbReference>